<organism evidence="2 3">
    <name type="scientific">Piloderma croceum (strain F 1598)</name>
    <dbReference type="NCBI Taxonomy" id="765440"/>
    <lineage>
        <taxon>Eukaryota</taxon>
        <taxon>Fungi</taxon>
        <taxon>Dikarya</taxon>
        <taxon>Basidiomycota</taxon>
        <taxon>Agaricomycotina</taxon>
        <taxon>Agaricomycetes</taxon>
        <taxon>Agaricomycetidae</taxon>
        <taxon>Atheliales</taxon>
        <taxon>Atheliaceae</taxon>
        <taxon>Piloderma</taxon>
    </lineage>
</organism>
<keyword evidence="3" id="KW-1185">Reference proteome</keyword>
<name>A0A0C3FPF9_PILCF</name>
<dbReference type="Proteomes" id="UP000054166">
    <property type="component" value="Unassembled WGS sequence"/>
</dbReference>
<gene>
    <name evidence="2" type="ORF">PILCRDRAFT_333260</name>
</gene>
<feature type="chain" id="PRO_5002164450" description="Carbohydrate-binding module family 19 domain-containing protein" evidence="1">
    <location>
        <begin position="23"/>
        <end position="243"/>
    </location>
</feature>
<dbReference type="EMBL" id="KN832983">
    <property type="protein sequence ID" value="KIM86070.1"/>
    <property type="molecule type" value="Genomic_DNA"/>
</dbReference>
<keyword evidence="1" id="KW-0732">Signal</keyword>
<sequence length="243" mass="26070">MLVSTFSTAIFLTINHLYSTFASPIASEAGLAAGQSLNLTHALAKRDSDYVPVDQLCNVPEDWLFRNCFSAYLDKVYVDECMDDYEVYWKLGSCPQGTMCMNTFGPPPDYIPTIICLNIPLGPAGNPSGNPPANGQVGYQQVSNAGNAAPVECIVSVELENDVTAGAVSAIIEGNDGNYLVAPNAAMVGSLRDTTAKVCDYNVSNRDCVPTGRYDLQQGNNIDFTFGLGGDQAVRFYYSIIAS</sequence>
<evidence type="ECO:0000313" key="2">
    <source>
        <dbReference type="EMBL" id="KIM86070.1"/>
    </source>
</evidence>
<dbReference type="InParanoid" id="A0A0C3FPF9"/>
<evidence type="ECO:0008006" key="4">
    <source>
        <dbReference type="Google" id="ProtNLM"/>
    </source>
</evidence>
<feature type="signal peptide" evidence="1">
    <location>
        <begin position="1"/>
        <end position="22"/>
    </location>
</feature>
<accession>A0A0C3FPF9</accession>
<dbReference type="HOGENOM" id="CLU_109031_0_0_1"/>
<proteinExistence type="predicted"/>
<dbReference type="AlphaFoldDB" id="A0A0C3FPF9"/>
<evidence type="ECO:0000256" key="1">
    <source>
        <dbReference type="SAM" id="SignalP"/>
    </source>
</evidence>
<protein>
    <recommendedName>
        <fullName evidence="4">Carbohydrate-binding module family 19 domain-containing protein</fullName>
    </recommendedName>
</protein>
<evidence type="ECO:0000313" key="3">
    <source>
        <dbReference type="Proteomes" id="UP000054166"/>
    </source>
</evidence>
<reference evidence="2 3" key="1">
    <citation type="submission" date="2014-04" db="EMBL/GenBank/DDBJ databases">
        <authorList>
            <consortium name="DOE Joint Genome Institute"/>
            <person name="Kuo A."/>
            <person name="Tarkka M."/>
            <person name="Buscot F."/>
            <person name="Kohler A."/>
            <person name="Nagy L.G."/>
            <person name="Floudas D."/>
            <person name="Copeland A."/>
            <person name="Barry K.W."/>
            <person name="Cichocki N."/>
            <person name="Veneault-Fourrey C."/>
            <person name="LaButti K."/>
            <person name="Lindquist E.A."/>
            <person name="Lipzen A."/>
            <person name="Lundell T."/>
            <person name="Morin E."/>
            <person name="Murat C."/>
            <person name="Sun H."/>
            <person name="Tunlid A."/>
            <person name="Henrissat B."/>
            <person name="Grigoriev I.V."/>
            <person name="Hibbett D.S."/>
            <person name="Martin F."/>
            <person name="Nordberg H.P."/>
            <person name="Cantor M.N."/>
            <person name="Hua S.X."/>
        </authorList>
    </citation>
    <scope>NUCLEOTIDE SEQUENCE [LARGE SCALE GENOMIC DNA]</scope>
    <source>
        <strain evidence="2 3">F 1598</strain>
    </source>
</reference>
<reference evidence="3" key="2">
    <citation type="submission" date="2015-01" db="EMBL/GenBank/DDBJ databases">
        <title>Evolutionary Origins and Diversification of the Mycorrhizal Mutualists.</title>
        <authorList>
            <consortium name="DOE Joint Genome Institute"/>
            <consortium name="Mycorrhizal Genomics Consortium"/>
            <person name="Kohler A."/>
            <person name="Kuo A."/>
            <person name="Nagy L.G."/>
            <person name="Floudas D."/>
            <person name="Copeland A."/>
            <person name="Barry K.W."/>
            <person name="Cichocki N."/>
            <person name="Veneault-Fourrey C."/>
            <person name="LaButti K."/>
            <person name="Lindquist E.A."/>
            <person name="Lipzen A."/>
            <person name="Lundell T."/>
            <person name="Morin E."/>
            <person name="Murat C."/>
            <person name="Riley R."/>
            <person name="Ohm R."/>
            <person name="Sun H."/>
            <person name="Tunlid A."/>
            <person name="Henrissat B."/>
            <person name="Grigoriev I.V."/>
            <person name="Hibbett D.S."/>
            <person name="Martin F."/>
        </authorList>
    </citation>
    <scope>NUCLEOTIDE SEQUENCE [LARGE SCALE GENOMIC DNA]</scope>
    <source>
        <strain evidence="3">F 1598</strain>
    </source>
</reference>